<dbReference type="EMBL" id="FUWJ01000002">
    <property type="protein sequence ID" value="SJZ89569.1"/>
    <property type="molecule type" value="Genomic_DNA"/>
</dbReference>
<dbReference type="PANTHER" id="PTHR12992">
    <property type="entry name" value="NUDIX HYDROLASE"/>
    <property type="match status" value="1"/>
</dbReference>
<dbReference type="PROSITE" id="PS51462">
    <property type="entry name" value="NUDIX"/>
    <property type="match status" value="1"/>
</dbReference>
<evidence type="ECO:0000313" key="9">
    <source>
        <dbReference type="Proteomes" id="UP000190092"/>
    </source>
</evidence>
<keyword evidence="4" id="KW-0378">Hydrolase</keyword>
<dbReference type="GO" id="GO:0046872">
    <property type="term" value="F:metal ion binding"/>
    <property type="evidence" value="ECO:0007669"/>
    <property type="project" value="UniProtKB-KW"/>
</dbReference>
<dbReference type="NCBIfam" id="NF007980">
    <property type="entry name" value="PRK10707.1"/>
    <property type="match status" value="1"/>
</dbReference>
<reference evidence="9" key="1">
    <citation type="submission" date="2017-02" db="EMBL/GenBank/DDBJ databases">
        <authorList>
            <person name="Varghese N."/>
            <person name="Submissions S."/>
        </authorList>
    </citation>
    <scope>NUCLEOTIDE SEQUENCE [LARGE SCALE GENOMIC DNA]</scope>
    <source>
        <strain evidence="9">ATCC 27094</strain>
    </source>
</reference>
<dbReference type="OrthoDB" id="9802805at2"/>
<accession>A0A1T4PDJ8</accession>
<dbReference type="InterPro" id="IPR000086">
    <property type="entry name" value="NUDIX_hydrolase_dom"/>
</dbReference>
<evidence type="ECO:0000259" key="7">
    <source>
        <dbReference type="PROSITE" id="PS51462"/>
    </source>
</evidence>
<proteinExistence type="predicted"/>
<dbReference type="CDD" id="cd03426">
    <property type="entry name" value="NUDIX_CoAse_Nudt7"/>
    <property type="match status" value="1"/>
</dbReference>
<comment type="cofactor">
    <cofactor evidence="2">
        <name>Mg(2+)</name>
        <dbReference type="ChEBI" id="CHEBI:18420"/>
    </cofactor>
</comment>
<dbReference type="STRING" id="225324.SAMN02745126_02757"/>
<dbReference type="AlphaFoldDB" id="A0A1T4PDJ8"/>
<evidence type="ECO:0000256" key="6">
    <source>
        <dbReference type="ARBA" id="ARBA00023211"/>
    </source>
</evidence>
<feature type="domain" description="Nudix hydrolase" evidence="7">
    <location>
        <begin position="43"/>
        <end position="176"/>
    </location>
</feature>
<evidence type="ECO:0000256" key="4">
    <source>
        <dbReference type="ARBA" id="ARBA00022801"/>
    </source>
</evidence>
<evidence type="ECO:0000256" key="3">
    <source>
        <dbReference type="ARBA" id="ARBA00022723"/>
    </source>
</evidence>
<dbReference type="SUPFAM" id="SSF55811">
    <property type="entry name" value="Nudix"/>
    <property type="match status" value="1"/>
</dbReference>
<organism evidence="8 9">
    <name type="scientific">Enhydrobacter aerosaccus</name>
    <dbReference type="NCBI Taxonomy" id="225324"/>
    <lineage>
        <taxon>Bacteria</taxon>
        <taxon>Pseudomonadati</taxon>
        <taxon>Pseudomonadota</taxon>
        <taxon>Alphaproteobacteria</taxon>
        <taxon>Hyphomicrobiales</taxon>
        <taxon>Enhydrobacter</taxon>
    </lineage>
</organism>
<keyword evidence="5" id="KW-0460">Magnesium</keyword>
<dbReference type="InterPro" id="IPR015797">
    <property type="entry name" value="NUDIX_hydrolase-like_dom_sf"/>
</dbReference>
<protein>
    <submittedName>
        <fullName evidence="8">8-oxo-dGTP pyrophosphatase MutT, NUDIX family</fullName>
    </submittedName>
</protein>
<keyword evidence="3" id="KW-0479">Metal-binding</keyword>
<dbReference type="Gene3D" id="3.90.79.10">
    <property type="entry name" value="Nucleoside Triphosphate Pyrophosphohydrolase"/>
    <property type="match status" value="1"/>
</dbReference>
<dbReference type="Proteomes" id="UP000190092">
    <property type="component" value="Unassembled WGS sequence"/>
</dbReference>
<comment type="cofactor">
    <cofactor evidence="1">
        <name>Mn(2+)</name>
        <dbReference type="ChEBI" id="CHEBI:29035"/>
    </cofactor>
</comment>
<keyword evidence="6" id="KW-0464">Manganese</keyword>
<evidence type="ECO:0000313" key="8">
    <source>
        <dbReference type="EMBL" id="SJZ89569.1"/>
    </source>
</evidence>
<dbReference type="InterPro" id="IPR045121">
    <property type="entry name" value="CoAse"/>
</dbReference>
<dbReference type="PANTHER" id="PTHR12992:SF11">
    <property type="entry name" value="MITOCHONDRIAL COENZYME A DIPHOSPHATASE NUDT8"/>
    <property type="match status" value="1"/>
</dbReference>
<evidence type="ECO:0000256" key="1">
    <source>
        <dbReference type="ARBA" id="ARBA00001936"/>
    </source>
</evidence>
<evidence type="ECO:0000256" key="2">
    <source>
        <dbReference type="ARBA" id="ARBA00001946"/>
    </source>
</evidence>
<dbReference type="Pfam" id="PF00293">
    <property type="entry name" value="NUDIX"/>
    <property type="match status" value="1"/>
</dbReference>
<keyword evidence="9" id="KW-1185">Reference proteome</keyword>
<dbReference type="GO" id="GO:0010945">
    <property type="term" value="F:coenzyme A diphosphatase activity"/>
    <property type="evidence" value="ECO:0007669"/>
    <property type="project" value="InterPro"/>
</dbReference>
<name>A0A1T4PDJ8_9HYPH</name>
<gene>
    <name evidence="8" type="ORF">SAMN02745126_02757</name>
</gene>
<evidence type="ECO:0000256" key="5">
    <source>
        <dbReference type="ARBA" id="ARBA00022842"/>
    </source>
</evidence>
<sequence length="208" mass="23109">MTLEEIVRRVRDRSARLASGLPVAPPPIGSDFSLNGVVPPPERWRPASVLVPLVKHDRGVTVLLTQRTDDMPSHAGQIAFPGGRRQADDPDAVATALRETEEEVGLSRKFVDVVGSIDLYRTGTGYEITPVVGVVNPGFTLHADPREVADVFEVPLEHFLDEVNHRIDSRTWQGRERRYYAMPYGERYIWGATAGMLKNLHFILTAGT</sequence>